<feature type="region of interest" description="Disordered" evidence="9">
    <location>
        <begin position="163"/>
        <end position="205"/>
    </location>
</feature>
<evidence type="ECO:0000313" key="12">
    <source>
        <dbReference type="Proteomes" id="UP000050794"/>
    </source>
</evidence>
<evidence type="ECO:0000256" key="1">
    <source>
        <dbReference type="ARBA" id="ARBA00000983"/>
    </source>
</evidence>
<keyword evidence="5 8" id="KW-0378">Hydrolase</keyword>
<sequence length="874" mass="99133">MIEKTTTTGEKIIDEGVEALQLLLDDDFEKQGRQIPGRRVEHNNGQEAKPSTSSKATKRVPFSSGKKRPAKVNAQRKVEAIKRPKQEICSESPKKIMSETEIGKARLETRSISFEATASSVLSSCSPRAGGNKEKAEEKLNLAQVVEKVHNFLESCQTELSPLTKVPSSMTTKSNDEGSDDGEDEDEESKSVNKPDDENSNDEQTAATSPYYLTLFMKVLKRVFYEEPSENSPYPPSFWGENLRIVGQFISVSEKAKQLFVKLFIRKRRWLLAKRLNYESISRNLVPLFEELEKADLLEPCELTNCCTAVMISTGRSGLSDLSEAIRLLHVSSLKLVAKNFHVNINGGKLDITRLLLKVSRQKNVFGATNSSRMLQMYVFILRHVSTNKTIHCLIAELDFRVKEHLGPCYRIAENVWRFFNAVFTLYSPSDMSSSQLLDQPHVNLASQFLFLLLQLATNKVRFPAPSSPQLIKIYDNQEMLIRYVVAKELEGEIADAMGQAKWDEVYNGAVKARDVFLTAAKKHRLVWHFSIVFFTRSSDFGASCEILPQHLRRFTDLWVYTSWWDRLALNLDSHLKQKDEALQAIIAGLKDISLGDKDRLLLQDRGEKIDGTWKGPLNVPDADCIRITGSVLGKNLGDSRTNRFMIRRDGTSYECSVEGVALNYCIKHGYEEGVHGEGTVWHTVFGLLCYDIIFDHQLKDIWFSETQTNPADLNSRNLYAARKKQFDERFAVIENSTTSELIDMIKPIYDQHYGETNSETSWEVFTEFAQLKRFVSCCKPMVLTAVFRRLVSDYRNCRSGFPDLTVWNSNSLKLAVIEVKGPGDKLSTKQRLWLHYFANCGVTAQVCYVAGMLVFELHGIRSVLTTIEANMVN</sequence>
<feature type="compositionally biased region" description="Polar residues" evidence="9">
    <location>
        <begin position="45"/>
        <end position="55"/>
    </location>
</feature>
<name>A0A183V8A9_TOXCA</name>
<dbReference type="GO" id="GO:0004528">
    <property type="term" value="F:phosphodiesterase I activity"/>
    <property type="evidence" value="ECO:0007669"/>
    <property type="project" value="UniProtKB-EC"/>
</dbReference>
<dbReference type="InterPro" id="IPR049126">
    <property type="entry name" value="FAN1-like_TPR"/>
</dbReference>
<dbReference type="GO" id="GO:0036297">
    <property type="term" value="P:interstrand cross-link repair"/>
    <property type="evidence" value="ECO:0007669"/>
    <property type="project" value="InterPro"/>
</dbReference>
<feature type="region of interest" description="Disordered" evidence="9">
    <location>
        <begin position="31"/>
        <end position="78"/>
    </location>
</feature>
<dbReference type="InterPro" id="IPR011856">
    <property type="entry name" value="tRNA_endonuc-like_dom_sf"/>
</dbReference>
<evidence type="ECO:0000256" key="3">
    <source>
        <dbReference type="ARBA" id="ARBA00022722"/>
    </source>
</evidence>
<dbReference type="InterPro" id="IPR014883">
    <property type="entry name" value="VRR_NUC"/>
</dbReference>
<organism evidence="12 13">
    <name type="scientific">Toxocara canis</name>
    <name type="common">Canine roundworm</name>
    <dbReference type="NCBI Taxonomy" id="6265"/>
    <lineage>
        <taxon>Eukaryota</taxon>
        <taxon>Metazoa</taxon>
        <taxon>Ecdysozoa</taxon>
        <taxon>Nematoda</taxon>
        <taxon>Chromadorea</taxon>
        <taxon>Rhabditida</taxon>
        <taxon>Spirurina</taxon>
        <taxon>Ascaridomorpha</taxon>
        <taxon>Ascaridoidea</taxon>
        <taxon>Toxocaridae</taxon>
        <taxon>Toxocara</taxon>
    </lineage>
</organism>
<dbReference type="Gene3D" id="3.40.1350.10">
    <property type="match status" value="1"/>
</dbReference>
<feature type="domain" description="VRR-NUC" evidence="10">
    <location>
        <begin position="737"/>
        <end position="852"/>
    </location>
</feature>
<dbReference type="GO" id="GO:0046872">
    <property type="term" value="F:metal ion binding"/>
    <property type="evidence" value="ECO:0007669"/>
    <property type="project" value="UniProtKB-KW"/>
</dbReference>
<accession>A0A183V8A9</accession>
<dbReference type="GO" id="GO:0017108">
    <property type="term" value="F:5'-flap endonuclease activity"/>
    <property type="evidence" value="ECO:0007669"/>
    <property type="project" value="TreeGrafter"/>
</dbReference>
<evidence type="ECO:0000256" key="9">
    <source>
        <dbReference type="SAM" id="MobiDB-lite"/>
    </source>
</evidence>
<dbReference type="WBParaSite" id="TCNE_0001698001-mRNA-1">
    <property type="protein sequence ID" value="TCNE_0001698001-mRNA-1"/>
    <property type="gene ID" value="TCNE_0001698001"/>
</dbReference>
<dbReference type="PANTHER" id="PTHR15749">
    <property type="entry name" value="FANCONI-ASSOCIATED NUCLEASE 1"/>
    <property type="match status" value="1"/>
</dbReference>
<evidence type="ECO:0000256" key="6">
    <source>
        <dbReference type="ARBA" id="ARBA00022842"/>
    </source>
</evidence>
<comment type="cofactor">
    <cofactor evidence="8">
        <name>Mg(2+)</name>
        <dbReference type="ChEBI" id="CHEBI:18420"/>
    </cofactor>
    <cofactor evidence="8">
        <name>Mn(2+)</name>
        <dbReference type="ChEBI" id="CHEBI:29035"/>
    </cofactor>
</comment>
<proteinExistence type="inferred from homology"/>
<keyword evidence="8" id="KW-0539">Nucleus</keyword>
<keyword evidence="4 8" id="KW-0479">Metal-binding</keyword>
<dbReference type="InterPro" id="IPR033315">
    <property type="entry name" value="Fan1-like"/>
</dbReference>
<evidence type="ECO:0000256" key="8">
    <source>
        <dbReference type="RuleBase" id="RU365033"/>
    </source>
</evidence>
<dbReference type="Pfam" id="PF08774">
    <property type="entry name" value="VRR_NUC"/>
    <property type="match status" value="1"/>
</dbReference>
<evidence type="ECO:0000313" key="13">
    <source>
        <dbReference type="WBParaSite" id="TCNE_0001698001-mRNA-1"/>
    </source>
</evidence>
<protein>
    <recommendedName>
        <fullName evidence="8">Fanconi-associated nuclease</fullName>
        <ecNumber evidence="8">3.1.4.1</ecNumber>
    </recommendedName>
</protein>
<dbReference type="CDD" id="cd22326">
    <property type="entry name" value="FAN1-like"/>
    <property type="match status" value="1"/>
</dbReference>
<keyword evidence="12" id="KW-1185">Reference proteome</keyword>
<comment type="similarity">
    <text evidence="2 8">Belongs to the FAN1 family.</text>
</comment>
<comment type="subcellular location">
    <subcellularLocation>
        <location evidence="8">Nucleus</location>
    </subcellularLocation>
</comment>
<reference evidence="11 12" key="2">
    <citation type="submission" date="2018-11" db="EMBL/GenBank/DDBJ databases">
        <authorList>
            <consortium name="Pathogen Informatics"/>
        </authorList>
    </citation>
    <scope>NUCLEOTIDE SEQUENCE [LARGE SCALE GENOMIC DNA]</scope>
</reference>
<gene>
    <name evidence="11" type="ORF">TCNE_LOCUS16979</name>
</gene>
<evidence type="ECO:0000256" key="5">
    <source>
        <dbReference type="ARBA" id="ARBA00022801"/>
    </source>
</evidence>
<dbReference type="EC" id="3.1.4.1" evidence="8"/>
<keyword evidence="7 8" id="KW-0464">Manganese</keyword>
<keyword evidence="8" id="KW-0227">DNA damage</keyword>
<dbReference type="AlphaFoldDB" id="A0A183V8A9"/>
<dbReference type="Pfam" id="PF21170">
    <property type="entry name" value="FAN1_TPR"/>
    <property type="match status" value="1"/>
</dbReference>
<feature type="compositionally biased region" description="Acidic residues" evidence="9">
    <location>
        <begin position="177"/>
        <end position="188"/>
    </location>
</feature>
<comment type="function">
    <text evidence="8">Nuclease required for the repair of DNA interstrand cross-links (ICL). Acts as a 5'-3' exonuclease that anchors at a cut end of DNA and cleaves DNA successively at every third nucleotide, allowing to excise an ICL from one strand through flanking incisions.</text>
</comment>
<dbReference type="SMART" id="SM00990">
    <property type="entry name" value="VRR_NUC"/>
    <property type="match status" value="1"/>
</dbReference>
<dbReference type="EMBL" id="UYWY01024048">
    <property type="protein sequence ID" value="VDM48300.1"/>
    <property type="molecule type" value="Genomic_DNA"/>
</dbReference>
<dbReference type="InterPro" id="IPR049132">
    <property type="entry name" value="FAN1-like_euk"/>
</dbReference>
<comment type="catalytic activity">
    <reaction evidence="1 8">
        <text>Hydrolytically removes 5'-nucleotides successively from the 3'-hydroxy termini of 3'-hydroxy-terminated oligonucleotides.</text>
        <dbReference type="EC" id="3.1.4.1"/>
    </reaction>
</comment>
<keyword evidence="8" id="KW-0234">DNA repair</keyword>
<evidence type="ECO:0000313" key="11">
    <source>
        <dbReference type="EMBL" id="VDM48300.1"/>
    </source>
</evidence>
<keyword evidence="6 8" id="KW-0460">Magnesium</keyword>
<evidence type="ECO:0000256" key="2">
    <source>
        <dbReference type="ARBA" id="ARBA00005533"/>
    </source>
</evidence>
<evidence type="ECO:0000259" key="10">
    <source>
        <dbReference type="SMART" id="SM00990"/>
    </source>
</evidence>
<dbReference type="GO" id="GO:0008409">
    <property type="term" value="F:5'-3' exonuclease activity"/>
    <property type="evidence" value="ECO:0007669"/>
    <property type="project" value="TreeGrafter"/>
</dbReference>
<dbReference type="PANTHER" id="PTHR15749:SF4">
    <property type="entry name" value="FANCONI-ASSOCIATED NUCLEASE 1"/>
    <property type="match status" value="1"/>
</dbReference>
<evidence type="ECO:0000256" key="4">
    <source>
        <dbReference type="ARBA" id="ARBA00022723"/>
    </source>
</evidence>
<keyword evidence="3 8" id="KW-0540">Nuclease</keyword>
<feature type="compositionally biased region" description="Polar residues" evidence="9">
    <location>
        <begin position="163"/>
        <end position="173"/>
    </location>
</feature>
<dbReference type="GO" id="GO:0005634">
    <property type="term" value="C:nucleus"/>
    <property type="evidence" value="ECO:0007669"/>
    <property type="project" value="UniProtKB-SubCell"/>
</dbReference>
<evidence type="ECO:0000256" key="7">
    <source>
        <dbReference type="ARBA" id="ARBA00023211"/>
    </source>
</evidence>
<reference evidence="13" key="1">
    <citation type="submission" date="2016-06" db="UniProtKB">
        <authorList>
            <consortium name="WormBaseParasite"/>
        </authorList>
    </citation>
    <scope>IDENTIFICATION</scope>
</reference>
<dbReference type="GO" id="GO:0070336">
    <property type="term" value="F:flap-structured DNA binding"/>
    <property type="evidence" value="ECO:0007669"/>
    <property type="project" value="TreeGrafter"/>
</dbReference>
<dbReference type="Proteomes" id="UP000050794">
    <property type="component" value="Unassembled WGS sequence"/>
</dbReference>